<feature type="domain" description="FAD-binding" evidence="3">
    <location>
        <begin position="6"/>
        <end position="176"/>
    </location>
</feature>
<dbReference type="PRINTS" id="PR00420">
    <property type="entry name" value="RNGMNOXGNASE"/>
</dbReference>
<dbReference type="EMBL" id="JAVDYD010000001">
    <property type="protein sequence ID" value="MDR7337518.1"/>
    <property type="molecule type" value="Genomic_DNA"/>
</dbReference>
<evidence type="ECO:0000313" key="5">
    <source>
        <dbReference type="EMBL" id="MDR7337518.1"/>
    </source>
</evidence>
<dbReference type="InterPro" id="IPR002938">
    <property type="entry name" value="FAD-bd"/>
</dbReference>
<dbReference type="Gene3D" id="3.50.50.60">
    <property type="entry name" value="FAD/NAD(P)-binding domain"/>
    <property type="match status" value="1"/>
</dbReference>
<dbReference type="InterPro" id="IPR036188">
    <property type="entry name" value="FAD/NAD-bd_sf"/>
</dbReference>
<dbReference type="EMBL" id="JAPZVQ010000003">
    <property type="protein sequence ID" value="MDA1385031.1"/>
    <property type="molecule type" value="Genomic_DNA"/>
</dbReference>
<protein>
    <submittedName>
        <fullName evidence="5">2-polyprenyl-6-methoxyphenol hydroxylase-like FAD-dependent oxidoreductase</fullName>
    </submittedName>
    <submittedName>
        <fullName evidence="4">NAD(P)/FAD-dependent oxidoreductase</fullName>
    </submittedName>
</protein>
<dbReference type="InterPro" id="IPR050493">
    <property type="entry name" value="FAD-dep_Monooxygenase_BioMet"/>
</dbReference>
<organism evidence="4 6">
    <name type="scientific">Glycomyces lechevalierae</name>
    <dbReference type="NCBI Taxonomy" id="256034"/>
    <lineage>
        <taxon>Bacteria</taxon>
        <taxon>Bacillati</taxon>
        <taxon>Actinomycetota</taxon>
        <taxon>Actinomycetes</taxon>
        <taxon>Glycomycetales</taxon>
        <taxon>Glycomycetaceae</taxon>
        <taxon>Glycomyces</taxon>
    </lineage>
</organism>
<gene>
    <name evidence="5" type="ORF">J2S69_001237</name>
    <name evidence="4" type="ORF">O2L01_08545</name>
</gene>
<evidence type="ECO:0000313" key="7">
    <source>
        <dbReference type="Proteomes" id="UP001183604"/>
    </source>
</evidence>
<evidence type="ECO:0000313" key="6">
    <source>
        <dbReference type="Proteomes" id="UP001145799"/>
    </source>
</evidence>
<evidence type="ECO:0000256" key="2">
    <source>
        <dbReference type="ARBA" id="ARBA00023033"/>
    </source>
</evidence>
<proteinExistence type="predicted"/>
<dbReference type="GO" id="GO:0004497">
    <property type="term" value="F:monooxygenase activity"/>
    <property type="evidence" value="ECO:0007669"/>
    <property type="project" value="UniProtKB-KW"/>
</dbReference>
<feature type="domain" description="FAD-binding" evidence="3">
    <location>
        <begin position="281"/>
        <end position="344"/>
    </location>
</feature>
<dbReference type="SUPFAM" id="SSF51905">
    <property type="entry name" value="FAD/NAD(P)-binding domain"/>
    <property type="match status" value="1"/>
</dbReference>
<dbReference type="Proteomes" id="UP001145799">
    <property type="component" value="Unassembled WGS sequence"/>
</dbReference>
<dbReference type="RefSeq" id="WP_270121486.1">
    <property type="nucleotide sequence ID" value="NZ_BAAAOM010000002.1"/>
</dbReference>
<keyword evidence="7" id="KW-1185">Reference proteome</keyword>
<name>A0A9X3PJQ7_9ACTN</name>
<dbReference type="GO" id="GO:0071949">
    <property type="term" value="F:FAD binding"/>
    <property type="evidence" value="ECO:0007669"/>
    <property type="project" value="InterPro"/>
</dbReference>
<comment type="caution">
    <text evidence="4">The sequence shown here is derived from an EMBL/GenBank/DDBJ whole genome shotgun (WGS) entry which is preliminary data.</text>
</comment>
<keyword evidence="1" id="KW-0560">Oxidoreductase</keyword>
<dbReference type="Proteomes" id="UP001183604">
    <property type="component" value="Unassembled WGS sequence"/>
</dbReference>
<sequence length="397" mass="42394">MSTRTTTAAVIGGGIAGPVTAAALRLAGIDAHVYEAYPARADGVGGTLALAPNGQAALEIIGAKDALAAIGEPIHRMDMLVASRKRFVIPAVPDQGPLLSLHRADLFRVLSDRAEELGVAFEYGKRLVDVREGPDSVTAVFADGTEATADVLIGADGVHSAVRALIDPANPGPKYTGMLSFESISPFEPDLDPGVMTFAFGKRGYYLYWRLPEGGTRWGVNMPSPKPLSFKEIRQRSNEDWMVRLLDVYGDDAPGGELLRRTPPNTLQASGSLHLMPPVPTWHRGRMALVGDAVHAPSNSSGQGASLAIESAIELARCLRDIPDPSAAFVTYESLRRKRVESIAAAAAKTNSVKAPGRLAQTIMPIIMPLFIKTAMNPEKTIAPIQRHRIPWEASAA</sequence>
<evidence type="ECO:0000313" key="4">
    <source>
        <dbReference type="EMBL" id="MDA1385031.1"/>
    </source>
</evidence>
<dbReference type="PANTHER" id="PTHR13789">
    <property type="entry name" value="MONOOXYGENASE"/>
    <property type="match status" value="1"/>
</dbReference>
<dbReference type="Pfam" id="PF01494">
    <property type="entry name" value="FAD_binding_3"/>
    <property type="match status" value="2"/>
</dbReference>
<reference evidence="4" key="1">
    <citation type="submission" date="2022-12" db="EMBL/GenBank/DDBJ databases">
        <title>Gycomyces niveus sp.nov., a novel actinomycete isolated from soil in Shouguang.</title>
        <authorList>
            <person name="Yang X."/>
        </authorList>
    </citation>
    <scope>NUCLEOTIDE SEQUENCE</scope>
    <source>
        <strain evidence="4">DSM 44724</strain>
    </source>
</reference>
<reference evidence="5 7" key="2">
    <citation type="submission" date="2023-07" db="EMBL/GenBank/DDBJ databases">
        <title>Sequencing the genomes of 1000 actinobacteria strains.</title>
        <authorList>
            <person name="Klenk H.-P."/>
        </authorList>
    </citation>
    <scope>NUCLEOTIDE SEQUENCE [LARGE SCALE GENOMIC DNA]</scope>
    <source>
        <strain evidence="5 7">DSM 44724</strain>
    </source>
</reference>
<evidence type="ECO:0000259" key="3">
    <source>
        <dbReference type="Pfam" id="PF01494"/>
    </source>
</evidence>
<evidence type="ECO:0000256" key="1">
    <source>
        <dbReference type="ARBA" id="ARBA00023002"/>
    </source>
</evidence>
<accession>A0A9X3PJQ7</accession>
<dbReference type="PANTHER" id="PTHR13789:SF309">
    <property type="entry name" value="PUTATIVE (AFU_ORTHOLOGUE AFUA_6G14510)-RELATED"/>
    <property type="match status" value="1"/>
</dbReference>
<keyword evidence="2" id="KW-0503">Monooxygenase</keyword>
<dbReference type="AlphaFoldDB" id="A0A9X3PJQ7"/>